<feature type="domain" description="Methyltransferase type 11" evidence="2">
    <location>
        <begin position="69"/>
        <end position="164"/>
    </location>
</feature>
<gene>
    <name evidence="3" type="ORF">ACFSYJ_12265</name>
</gene>
<feature type="region of interest" description="Disordered" evidence="1">
    <location>
        <begin position="1"/>
        <end position="20"/>
    </location>
</feature>
<keyword evidence="4" id="KW-1185">Reference proteome</keyword>
<dbReference type="GO" id="GO:0032259">
    <property type="term" value="P:methylation"/>
    <property type="evidence" value="ECO:0007669"/>
    <property type="project" value="UniProtKB-KW"/>
</dbReference>
<feature type="compositionally biased region" description="Basic and acidic residues" evidence="1">
    <location>
        <begin position="1"/>
        <end position="10"/>
    </location>
</feature>
<reference evidence="4" key="1">
    <citation type="journal article" date="2019" name="Int. J. Syst. Evol. Microbiol.">
        <title>The Global Catalogue of Microorganisms (GCM) 10K type strain sequencing project: providing services to taxonomists for standard genome sequencing and annotation.</title>
        <authorList>
            <consortium name="The Broad Institute Genomics Platform"/>
            <consortium name="The Broad Institute Genome Sequencing Center for Infectious Disease"/>
            <person name="Wu L."/>
            <person name="Ma J."/>
        </authorList>
    </citation>
    <scope>NUCLEOTIDE SEQUENCE [LARGE SCALE GENOMIC DNA]</scope>
    <source>
        <strain evidence="4">CGMCC 4.7643</strain>
    </source>
</reference>
<dbReference type="InterPro" id="IPR050508">
    <property type="entry name" value="Methyltransf_Superfamily"/>
</dbReference>
<evidence type="ECO:0000256" key="1">
    <source>
        <dbReference type="SAM" id="MobiDB-lite"/>
    </source>
</evidence>
<dbReference type="EC" id="2.1.1.-" evidence="3"/>
<protein>
    <submittedName>
        <fullName evidence="3">Class I SAM-dependent methyltransferase</fullName>
        <ecNumber evidence="3">2.1.1.-</ecNumber>
    </submittedName>
</protein>
<organism evidence="3 4">
    <name type="scientific">Amycolatopsis samaneae</name>
    <dbReference type="NCBI Taxonomy" id="664691"/>
    <lineage>
        <taxon>Bacteria</taxon>
        <taxon>Bacillati</taxon>
        <taxon>Actinomycetota</taxon>
        <taxon>Actinomycetes</taxon>
        <taxon>Pseudonocardiales</taxon>
        <taxon>Pseudonocardiaceae</taxon>
        <taxon>Amycolatopsis</taxon>
    </lineage>
</organism>
<dbReference type="Proteomes" id="UP001597419">
    <property type="component" value="Unassembled WGS sequence"/>
</dbReference>
<dbReference type="Gene3D" id="3.40.50.150">
    <property type="entry name" value="Vaccinia Virus protein VP39"/>
    <property type="match status" value="1"/>
</dbReference>
<dbReference type="SUPFAM" id="SSF53335">
    <property type="entry name" value="S-adenosyl-L-methionine-dependent methyltransferases"/>
    <property type="match status" value="1"/>
</dbReference>
<name>A0ABW5GHJ3_9PSEU</name>
<dbReference type="PANTHER" id="PTHR42912:SF93">
    <property type="entry name" value="N6-ADENOSINE-METHYLTRANSFERASE TMT1A"/>
    <property type="match status" value="1"/>
</dbReference>
<keyword evidence="3" id="KW-0808">Transferase</keyword>
<evidence type="ECO:0000259" key="2">
    <source>
        <dbReference type="Pfam" id="PF08241"/>
    </source>
</evidence>
<dbReference type="RefSeq" id="WP_345396485.1">
    <property type="nucleotide sequence ID" value="NZ_BAABHG010000008.1"/>
</dbReference>
<dbReference type="GO" id="GO:0008168">
    <property type="term" value="F:methyltransferase activity"/>
    <property type="evidence" value="ECO:0007669"/>
    <property type="project" value="UniProtKB-KW"/>
</dbReference>
<evidence type="ECO:0000313" key="3">
    <source>
        <dbReference type="EMBL" id="MFD2459379.1"/>
    </source>
</evidence>
<proteinExistence type="predicted"/>
<comment type="caution">
    <text evidence="3">The sequence shown here is derived from an EMBL/GenBank/DDBJ whole genome shotgun (WGS) entry which is preliminary data.</text>
</comment>
<dbReference type="PANTHER" id="PTHR42912">
    <property type="entry name" value="METHYLTRANSFERASE"/>
    <property type="match status" value="1"/>
</dbReference>
<accession>A0ABW5GHJ3</accession>
<dbReference type="Pfam" id="PF08241">
    <property type="entry name" value="Methyltransf_11"/>
    <property type="match status" value="1"/>
</dbReference>
<keyword evidence="3" id="KW-0489">Methyltransferase</keyword>
<dbReference type="CDD" id="cd02440">
    <property type="entry name" value="AdoMet_MTases"/>
    <property type="match status" value="1"/>
</dbReference>
<evidence type="ECO:0000313" key="4">
    <source>
        <dbReference type="Proteomes" id="UP001597419"/>
    </source>
</evidence>
<dbReference type="InterPro" id="IPR029063">
    <property type="entry name" value="SAM-dependent_MTases_sf"/>
</dbReference>
<sequence>MSFSEAEKRTRGQRGPARKTLVKAQYETTAAAADYAAAFEDWGPTARYHRSRRHIVGEVLKDCPGGTLLDVGCGPGMQVRNLLDERPGDFRITACDQSPAMVEAAAERVGATAGVRLSVADIEHMPFGDGSFDVVLAMGVLEYVDAGSALREIARVLRPGGLAVATMLNPLSPYRLFEWGVFWPARRAAGFAERLCGVPPDRRHAARRTGIHAVRPARLRRMLWQSGLWPEDVAFYDVTALVPPFDRVARRWARGWRDAPETTVSRGARRWLGTAYLMTARHSAAGA</sequence>
<dbReference type="EMBL" id="JBHUKU010000006">
    <property type="protein sequence ID" value="MFD2459379.1"/>
    <property type="molecule type" value="Genomic_DNA"/>
</dbReference>
<dbReference type="InterPro" id="IPR013216">
    <property type="entry name" value="Methyltransf_11"/>
</dbReference>